<dbReference type="EMBL" id="UGTJ01000001">
    <property type="protein sequence ID" value="SUB80181.1"/>
    <property type="molecule type" value="Genomic_DNA"/>
</dbReference>
<dbReference type="Proteomes" id="UP000255283">
    <property type="component" value="Unassembled WGS sequence"/>
</dbReference>
<sequence>MHNLILWFDIQLQAMCSPNTIPAGYERCSIAFLDFAHNRHIVLSIYFLGNSASARPFIWEESFGAVHGCCTIRAEALHNACDSQARMVRQPCTALVGCFPTFDSGGGVSPRRFYSVHSTCTRVWPTALSVCLSMWAMSSMTVCHVGPKLLWAQSG</sequence>
<evidence type="ECO:0000313" key="2">
    <source>
        <dbReference type="Proteomes" id="UP000255283"/>
    </source>
</evidence>
<evidence type="ECO:0000313" key="1">
    <source>
        <dbReference type="EMBL" id="SUB80181.1"/>
    </source>
</evidence>
<organism evidence="1 2">
    <name type="scientific">Segatella buccae</name>
    <dbReference type="NCBI Taxonomy" id="28126"/>
    <lineage>
        <taxon>Bacteria</taxon>
        <taxon>Pseudomonadati</taxon>
        <taxon>Bacteroidota</taxon>
        <taxon>Bacteroidia</taxon>
        <taxon>Bacteroidales</taxon>
        <taxon>Prevotellaceae</taxon>
        <taxon>Segatella</taxon>
    </lineage>
</organism>
<comment type="caution">
    <text evidence="1">The sequence shown here is derived from an EMBL/GenBank/DDBJ whole genome shotgun (WGS) entry which is preliminary data.</text>
</comment>
<dbReference type="AlphaFoldDB" id="A0AAQ1UIT9"/>
<reference evidence="1 2" key="1">
    <citation type="submission" date="2018-06" db="EMBL/GenBank/DDBJ databases">
        <authorList>
            <consortium name="Pathogen Informatics"/>
            <person name="Doyle S."/>
        </authorList>
    </citation>
    <scope>NUCLEOTIDE SEQUENCE [LARGE SCALE GENOMIC DNA]</scope>
    <source>
        <strain evidence="1 2">NCTC13063</strain>
    </source>
</reference>
<gene>
    <name evidence="1" type="ORF">NCTC13063_01464</name>
</gene>
<protein>
    <submittedName>
        <fullName evidence="1">Uncharacterized protein</fullName>
    </submittedName>
</protein>
<accession>A0AAQ1UIT9</accession>
<proteinExistence type="predicted"/>
<name>A0AAQ1UIT9_9BACT</name>